<keyword evidence="1" id="KW-0472">Membrane</keyword>
<feature type="transmembrane region" description="Helical" evidence="1">
    <location>
        <begin position="50"/>
        <end position="70"/>
    </location>
</feature>
<sequence length="180" mass="20394">MIFFVILLVLVFLAQIIELFIPPLEWMYNAHIYIVPLVVFYGAMALPFPLMLALAAFAGFLLDVLTMQVIGDRVEITLGWSILVYAVLASIMHGLRPLFIRGRWEIHCIMSGVCTSLILLSQYLMITFRRGSILFTPEAWWQIGGPGVMALLMAPLMFWLLHTIGDATGNPFLPERESYE</sequence>
<proteinExistence type="predicted"/>
<reference evidence="2" key="1">
    <citation type="submission" date="2020-02" db="EMBL/GenBank/DDBJ databases">
        <authorList>
            <person name="Meier V. D."/>
        </authorList>
    </citation>
    <scope>NUCLEOTIDE SEQUENCE</scope>
    <source>
        <strain evidence="2">AVDCRST_MAG42</strain>
    </source>
</reference>
<dbReference type="AlphaFoldDB" id="A0A6J4IKI1"/>
<keyword evidence="1" id="KW-0812">Transmembrane</keyword>
<dbReference type="EMBL" id="CADCTA010000086">
    <property type="protein sequence ID" value="CAA9254783.1"/>
    <property type="molecule type" value="Genomic_DNA"/>
</dbReference>
<accession>A0A6J4IKI1</accession>
<name>A0A6J4IKI1_9BACT</name>
<evidence type="ECO:0000256" key="1">
    <source>
        <dbReference type="SAM" id="Phobius"/>
    </source>
</evidence>
<feature type="transmembrane region" description="Helical" evidence="1">
    <location>
        <begin position="140"/>
        <end position="161"/>
    </location>
</feature>
<keyword evidence="1" id="KW-1133">Transmembrane helix</keyword>
<feature type="transmembrane region" description="Helical" evidence="1">
    <location>
        <begin position="76"/>
        <end position="95"/>
    </location>
</feature>
<organism evidence="2">
    <name type="scientific">uncultured Chthoniobacterales bacterium</name>
    <dbReference type="NCBI Taxonomy" id="1836801"/>
    <lineage>
        <taxon>Bacteria</taxon>
        <taxon>Pseudomonadati</taxon>
        <taxon>Verrucomicrobiota</taxon>
        <taxon>Spartobacteria</taxon>
        <taxon>Chthoniobacterales</taxon>
        <taxon>environmental samples</taxon>
    </lineage>
</organism>
<gene>
    <name evidence="2" type="ORF">AVDCRST_MAG42-2720</name>
</gene>
<evidence type="ECO:0000313" key="2">
    <source>
        <dbReference type="EMBL" id="CAA9254783.1"/>
    </source>
</evidence>
<protein>
    <recommendedName>
        <fullName evidence="3">Rod shape-determining protein MreD</fullName>
    </recommendedName>
</protein>
<evidence type="ECO:0008006" key="3">
    <source>
        <dbReference type="Google" id="ProtNLM"/>
    </source>
</evidence>
<feature type="transmembrane region" description="Helical" evidence="1">
    <location>
        <begin position="107"/>
        <end position="128"/>
    </location>
</feature>